<name>A0A915KCP5_ROMCU</name>
<organism evidence="2 3">
    <name type="scientific">Romanomermis culicivorax</name>
    <name type="common">Nematode worm</name>
    <dbReference type="NCBI Taxonomy" id="13658"/>
    <lineage>
        <taxon>Eukaryota</taxon>
        <taxon>Metazoa</taxon>
        <taxon>Ecdysozoa</taxon>
        <taxon>Nematoda</taxon>
        <taxon>Enoplea</taxon>
        <taxon>Dorylaimia</taxon>
        <taxon>Mermithida</taxon>
        <taxon>Mermithoidea</taxon>
        <taxon>Mermithidae</taxon>
        <taxon>Romanomermis</taxon>
    </lineage>
</organism>
<dbReference type="WBParaSite" id="nRc.2.0.1.t35689-RA">
    <property type="protein sequence ID" value="nRc.2.0.1.t35689-RA"/>
    <property type="gene ID" value="nRc.2.0.1.g35689"/>
</dbReference>
<evidence type="ECO:0000313" key="3">
    <source>
        <dbReference type="WBParaSite" id="nRc.2.0.1.t35689-RA"/>
    </source>
</evidence>
<evidence type="ECO:0000313" key="2">
    <source>
        <dbReference type="Proteomes" id="UP000887565"/>
    </source>
</evidence>
<feature type="compositionally biased region" description="Basic and acidic residues" evidence="1">
    <location>
        <begin position="1"/>
        <end position="10"/>
    </location>
</feature>
<evidence type="ECO:0000256" key="1">
    <source>
        <dbReference type="SAM" id="MobiDB-lite"/>
    </source>
</evidence>
<dbReference type="Proteomes" id="UP000887565">
    <property type="component" value="Unplaced"/>
</dbReference>
<accession>A0A915KCP5</accession>
<dbReference type="AlphaFoldDB" id="A0A915KCP5"/>
<protein>
    <submittedName>
        <fullName evidence="3">Uncharacterized protein</fullName>
    </submittedName>
</protein>
<reference evidence="3" key="1">
    <citation type="submission" date="2022-11" db="UniProtKB">
        <authorList>
            <consortium name="WormBaseParasite"/>
        </authorList>
    </citation>
    <scope>IDENTIFICATION</scope>
</reference>
<proteinExistence type="predicted"/>
<sequence length="30" mass="3327">MAIAEARNETLDQNYSISGIKSDSRDPTRS</sequence>
<feature type="region of interest" description="Disordered" evidence="1">
    <location>
        <begin position="1"/>
        <end position="30"/>
    </location>
</feature>
<keyword evidence="2" id="KW-1185">Reference proteome</keyword>
<feature type="compositionally biased region" description="Polar residues" evidence="1">
    <location>
        <begin position="11"/>
        <end position="21"/>
    </location>
</feature>